<organism evidence="2 3">
    <name type="scientific">Menidia menidia</name>
    <name type="common">Atlantic silverside</name>
    <dbReference type="NCBI Taxonomy" id="238744"/>
    <lineage>
        <taxon>Eukaryota</taxon>
        <taxon>Metazoa</taxon>
        <taxon>Chordata</taxon>
        <taxon>Craniata</taxon>
        <taxon>Vertebrata</taxon>
        <taxon>Euteleostomi</taxon>
        <taxon>Actinopterygii</taxon>
        <taxon>Neopterygii</taxon>
        <taxon>Teleostei</taxon>
        <taxon>Neoteleostei</taxon>
        <taxon>Acanthomorphata</taxon>
        <taxon>Ovalentaria</taxon>
        <taxon>Atherinomorphae</taxon>
        <taxon>Atheriniformes</taxon>
        <taxon>Atherinopsidae</taxon>
        <taxon>Menidiinae</taxon>
        <taxon>Menidia</taxon>
    </lineage>
</organism>
<dbReference type="Proteomes" id="UP000677803">
    <property type="component" value="Unassembled WGS sequence"/>
</dbReference>
<dbReference type="InterPro" id="IPR007110">
    <property type="entry name" value="Ig-like_dom"/>
</dbReference>
<accession>A0A8S4BK24</accession>
<evidence type="ECO:0000259" key="1">
    <source>
        <dbReference type="PROSITE" id="PS50835"/>
    </source>
</evidence>
<protein>
    <submittedName>
        <fullName evidence="2">(Atlantic silverside) hypothetical protein</fullName>
    </submittedName>
</protein>
<dbReference type="InterPro" id="IPR036179">
    <property type="entry name" value="Ig-like_dom_sf"/>
</dbReference>
<keyword evidence="3" id="KW-1185">Reference proteome</keyword>
<proteinExistence type="predicted"/>
<feature type="non-terminal residue" evidence="2">
    <location>
        <position position="305"/>
    </location>
</feature>
<feature type="domain" description="Ig-like" evidence="1">
    <location>
        <begin position="140"/>
        <end position="211"/>
    </location>
</feature>
<gene>
    <name evidence="2" type="ORF">MMEN_LOCUS19361</name>
</gene>
<dbReference type="AlphaFoldDB" id="A0A8S4BK24"/>
<dbReference type="SUPFAM" id="SSF48726">
    <property type="entry name" value="Immunoglobulin"/>
    <property type="match status" value="2"/>
</dbReference>
<dbReference type="InterPro" id="IPR013783">
    <property type="entry name" value="Ig-like_fold"/>
</dbReference>
<reference evidence="2" key="1">
    <citation type="submission" date="2021-05" db="EMBL/GenBank/DDBJ databases">
        <authorList>
            <person name="Tigano A."/>
        </authorList>
    </citation>
    <scope>NUCLEOTIDE SEQUENCE</scope>
</reference>
<evidence type="ECO:0000313" key="2">
    <source>
        <dbReference type="EMBL" id="CAG6014789.1"/>
    </source>
</evidence>
<evidence type="ECO:0000313" key="3">
    <source>
        <dbReference type="Proteomes" id="UP000677803"/>
    </source>
</evidence>
<dbReference type="EMBL" id="CAJRST010038888">
    <property type="protein sequence ID" value="CAG6014789.1"/>
    <property type="molecule type" value="Genomic_DNA"/>
</dbReference>
<dbReference type="OrthoDB" id="8735432at2759"/>
<dbReference type="SMART" id="SM00409">
    <property type="entry name" value="IG"/>
    <property type="match status" value="2"/>
</dbReference>
<dbReference type="InterPro" id="IPR003599">
    <property type="entry name" value="Ig_sub"/>
</dbReference>
<sequence>MISPGTQKGFIWTFLLCLIWGMSIFSGNAVTHRLRFWLGCRAVIPCHCYTTESDCFTWFHKKDEHSTQIKLFFQDTRGVQHYGFTHSRAYATQNRSLVIKNFAEDDQGIYWCESCNKHICRDEQSIVSREIINEIRIPICIFEGSSFTHSCLQASLNAKWTFEAGNTTLPRKPVKVKSGKNIHIANVTVEDAGKYTCWASYCGEPNQKWLSINLCVITVFDVKMICVTVHPKMDDPIYCAVTDNVENYNEKHTSSPVMGMTVSAVSGHPSRYITCNASQMLDGHTTVTRSYVSSTEHCETTDCGQ</sequence>
<dbReference type="PROSITE" id="PS50835">
    <property type="entry name" value="IG_LIKE"/>
    <property type="match status" value="2"/>
</dbReference>
<comment type="caution">
    <text evidence="2">The sequence shown here is derived from an EMBL/GenBank/DDBJ whole genome shotgun (WGS) entry which is preliminary data.</text>
</comment>
<feature type="domain" description="Ig-like" evidence="1">
    <location>
        <begin position="1"/>
        <end position="128"/>
    </location>
</feature>
<name>A0A8S4BK24_9TELE</name>
<dbReference type="Gene3D" id="2.60.40.10">
    <property type="entry name" value="Immunoglobulins"/>
    <property type="match status" value="2"/>
</dbReference>
<dbReference type="Pfam" id="PF13895">
    <property type="entry name" value="Ig_2"/>
    <property type="match status" value="1"/>
</dbReference>